<feature type="transmembrane region" description="Helical" evidence="1">
    <location>
        <begin position="360"/>
        <end position="380"/>
    </location>
</feature>
<evidence type="ECO:0000256" key="1">
    <source>
        <dbReference type="SAM" id="Phobius"/>
    </source>
</evidence>
<proteinExistence type="predicted"/>
<keyword evidence="1" id="KW-0812">Transmembrane</keyword>
<feature type="transmembrane region" description="Helical" evidence="1">
    <location>
        <begin position="153"/>
        <end position="172"/>
    </location>
</feature>
<organism evidence="2 3">
    <name type="scientific">Microbacterium hydrocarbonoxydans</name>
    <dbReference type="NCBI Taxonomy" id="273678"/>
    <lineage>
        <taxon>Bacteria</taxon>
        <taxon>Bacillati</taxon>
        <taxon>Actinomycetota</taxon>
        <taxon>Actinomycetes</taxon>
        <taxon>Micrococcales</taxon>
        <taxon>Microbacteriaceae</taxon>
        <taxon>Microbacterium</taxon>
    </lineage>
</organism>
<dbReference type="AlphaFoldDB" id="A0A0M2HNB9"/>
<gene>
    <name evidence="2" type="ORF">RS84_01859</name>
</gene>
<feature type="transmembrane region" description="Helical" evidence="1">
    <location>
        <begin position="86"/>
        <end position="107"/>
    </location>
</feature>
<sequence length="493" mass="51752">MRRAWVRELLGWVTALGASLVIAAQVAASARSELLFRDGDSLIVAMFARSALSGEHLDWAMSSVLFLPESAVFAALSSITHADLNALLAVNAVVNLLAIYGAARLAAGARRAGASPVAWSLVALAVFGALACTETSPSRDALELASLQLTTTYYSSTVVAVLVVIGLLRRWLDGPGSWSLAVISPVAVVATLSNPLFAAWATVPLTLLLAIGAARPGMRRRMLLAIGILVASTVVGFLARIPFAAWIANTGAGYAQPERWRESIAYYGELLAERLTTPLGVLGALLVLALVALAVVRTVRATSAGERLVAAAGWMLPVIVAVGAIALGTHAARYLEPVVFAPLLALVAAPRTVRMPQPVGLIAIALVVIAGVSSVPRLSAAAHAPDADLRCVTDWVNASGRTGGGQFWTVRLPKAHVGDPSQLVQVDHRLNGYAWLVNRTDFDHGSVSFLVEDSQTVQWELPASAVPEQIVQCGRYSILDYGADSLPVGPAHS</sequence>
<protein>
    <recommendedName>
        <fullName evidence="4">Glycosyltransferase RgtA/B/C/D-like domain-containing protein</fullName>
    </recommendedName>
</protein>
<feature type="transmembrane region" description="Helical" evidence="1">
    <location>
        <begin position="178"/>
        <end position="211"/>
    </location>
</feature>
<name>A0A0M2HNB9_9MICO</name>
<feature type="transmembrane region" description="Helical" evidence="1">
    <location>
        <begin position="113"/>
        <end position="132"/>
    </location>
</feature>
<evidence type="ECO:0000313" key="2">
    <source>
        <dbReference type="EMBL" id="KJL48227.1"/>
    </source>
</evidence>
<feature type="transmembrane region" description="Helical" evidence="1">
    <location>
        <begin position="223"/>
        <end position="248"/>
    </location>
</feature>
<dbReference type="PATRIC" id="fig|273678.4.peg.1862"/>
<keyword evidence="1" id="KW-1133">Transmembrane helix</keyword>
<reference evidence="2 3" key="1">
    <citation type="submission" date="2015-02" db="EMBL/GenBank/DDBJ databases">
        <title>Draft genome sequences of ten Microbacterium spp. with emphasis on heavy metal contaminated environments.</title>
        <authorList>
            <person name="Corretto E."/>
        </authorList>
    </citation>
    <scope>NUCLEOTIDE SEQUENCE [LARGE SCALE GENOMIC DNA]</scope>
    <source>
        <strain evidence="2 3">SA35</strain>
    </source>
</reference>
<keyword evidence="1" id="KW-0472">Membrane</keyword>
<dbReference type="EMBL" id="JYJB01000008">
    <property type="protein sequence ID" value="KJL48227.1"/>
    <property type="molecule type" value="Genomic_DNA"/>
</dbReference>
<accession>A0A0M2HNB9</accession>
<dbReference type="STRING" id="273678.RS84_01859"/>
<evidence type="ECO:0008006" key="4">
    <source>
        <dbReference type="Google" id="ProtNLM"/>
    </source>
</evidence>
<keyword evidence="3" id="KW-1185">Reference proteome</keyword>
<feature type="transmembrane region" description="Helical" evidence="1">
    <location>
        <begin position="308"/>
        <end position="328"/>
    </location>
</feature>
<comment type="caution">
    <text evidence="2">The sequence shown here is derived from an EMBL/GenBank/DDBJ whole genome shotgun (WGS) entry which is preliminary data.</text>
</comment>
<feature type="transmembrane region" description="Helical" evidence="1">
    <location>
        <begin position="275"/>
        <end position="296"/>
    </location>
</feature>
<evidence type="ECO:0000313" key="3">
    <source>
        <dbReference type="Proteomes" id="UP000033900"/>
    </source>
</evidence>
<dbReference type="OrthoDB" id="5124221at2"/>
<feature type="transmembrane region" description="Helical" evidence="1">
    <location>
        <begin position="59"/>
        <end position="79"/>
    </location>
</feature>
<dbReference type="Proteomes" id="UP000033900">
    <property type="component" value="Unassembled WGS sequence"/>
</dbReference>
<dbReference type="RefSeq" id="WP_045257451.1">
    <property type="nucleotide sequence ID" value="NZ_JYJB01000008.1"/>
</dbReference>